<dbReference type="EMBL" id="NMUH01009176">
    <property type="protein sequence ID" value="MQM19756.1"/>
    <property type="molecule type" value="Genomic_DNA"/>
</dbReference>
<organism evidence="1 2">
    <name type="scientific">Colocasia esculenta</name>
    <name type="common">Wild taro</name>
    <name type="synonym">Arum esculentum</name>
    <dbReference type="NCBI Taxonomy" id="4460"/>
    <lineage>
        <taxon>Eukaryota</taxon>
        <taxon>Viridiplantae</taxon>
        <taxon>Streptophyta</taxon>
        <taxon>Embryophyta</taxon>
        <taxon>Tracheophyta</taxon>
        <taxon>Spermatophyta</taxon>
        <taxon>Magnoliopsida</taxon>
        <taxon>Liliopsida</taxon>
        <taxon>Araceae</taxon>
        <taxon>Aroideae</taxon>
        <taxon>Colocasieae</taxon>
        <taxon>Colocasia</taxon>
    </lineage>
</organism>
<dbReference type="AlphaFoldDB" id="A0A843XK82"/>
<evidence type="ECO:0000313" key="1">
    <source>
        <dbReference type="EMBL" id="MQM19756.1"/>
    </source>
</evidence>
<evidence type="ECO:0000313" key="2">
    <source>
        <dbReference type="Proteomes" id="UP000652761"/>
    </source>
</evidence>
<dbReference type="Proteomes" id="UP000652761">
    <property type="component" value="Unassembled WGS sequence"/>
</dbReference>
<accession>A0A843XK82</accession>
<dbReference type="PANTHER" id="PTHR46481">
    <property type="entry name" value="ZINC FINGER BED DOMAIN-CONTAINING PROTEIN 4"/>
    <property type="match status" value="1"/>
</dbReference>
<comment type="caution">
    <text evidence="1">The sequence shown here is derived from an EMBL/GenBank/DDBJ whole genome shotgun (WGS) entry which is preliminary data.</text>
</comment>
<proteinExistence type="predicted"/>
<gene>
    <name evidence="1" type="ORF">Taro_052767</name>
</gene>
<sequence length="239" mass="28178">MKLYAKEKEKVYSSLESLYGRVSLTSDMWTSIGNNGYMCLTCHYIDDDWNLRKKILNFEYVEAPHGHRELTKLLLDKLLEWNIHKKLFLIVLDNSSANNKAVKMLLNDPNFTHFLPLDESWFHLRCSAHILNLIVQDCLKEVEEVIFKVRKSVKYVKSSQQRKENFKKVARFEVGLKKSLILDLYDPSYPYVPSVNEWKNIKLVIECLSIFYEVTERLLGTKYPTSNLFFGDICIIYIF</sequence>
<protein>
    <submittedName>
        <fullName evidence="1">Uncharacterized protein</fullName>
    </submittedName>
</protein>
<name>A0A843XK82_COLES</name>
<dbReference type="InterPro" id="IPR052035">
    <property type="entry name" value="ZnF_BED_domain_contain"/>
</dbReference>
<dbReference type="OrthoDB" id="684824at2759"/>
<dbReference type="InterPro" id="IPR012337">
    <property type="entry name" value="RNaseH-like_sf"/>
</dbReference>
<dbReference type="SUPFAM" id="SSF53098">
    <property type="entry name" value="Ribonuclease H-like"/>
    <property type="match status" value="1"/>
</dbReference>
<keyword evidence="2" id="KW-1185">Reference proteome</keyword>
<dbReference type="PANTHER" id="PTHR46481:SF11">
    <property type="entry name" value="ZINC FINGER BED DOMAIN-CONTAINING PROTEIN RICESLEEPER 2-LIKE"/>
    <property type="match status" value="1"/>
</dbReference>
<reference evidence="1" key="1">
    <citation type="submission" date="2017-07" db="EMBL/GenBank/DDBJ databases">
        <title>Taro Niue Genome Assembly and Annotation.</title>
        <authorList>
            <person name="Atibalentja N."/>
            <person name="Keating K."/>
            <person name="Fields C.J."/>
        </authorList>
    </citation>
    <scope>NUCLEOTIDE SEQUENCE</scope>
    <source>
        <strain evidence="1">Niue_2</strain>
        <tissue evidence="1">Leaf</tissue>
    </source>
</reference>